<keyword evidence="2 4" id="KW-0032">Aminotransferase</keyword>
<reference evidence="7" key="1">
    <citation type="submission" date="2019-05" db="EMBL/GenBank/DDBJ databases">
        <title>Complete genome sequencing of Absiella argi strain JCM 30884.</title>
        <authorList>
            <person name="Sakamoto M."/>
            <person name="Murakami T."/>
            <person name="Mori H."/>
        </authorList>
    </citation>
    <scope>NUCLEOTIDE SEQUENCE [LARGE SCALE GENOMIC DNA]</scope>
    <source>
        <strain evidence="7">JCM 30884</strain>
    </source>
</reference>
<proteinExistence type="inferred from homology"/>
<feature type="domain" description="Aminotransferase class I/classII large" evidence="5">
    <location>
        <begin position="31"/>
        <end position="379"/>
    </location>
</feature>
<comment type="similarity">
    <text evidence="4">Belongs to the class-I pyridoxal-phosphate-dependent aminotransferase family.</text>
</comment>
<dbReference type="InterPro" id="IPR050881">
    <property type="entry name" value="LL-DAP_aminotransferase"/>
</dbReference>
<dbReference type="EC" id="2.6.1.-" evidence="4"/>
<evidence type="ECO:0000313" key="7">
    <source>
        <dbReference type="Proteomes" id="UP000464754"/>
    </source>
</evidence>
<dbReference type="InterPro" id="IPR004839">
    <property type="entry name" value="Aminotransferase_I/II_large"/>
</dbReference>
<dbReference type="Gene3D" id="3.90.1150.10">
    <property type="entry name" value="Aspartate Aminotransferase, domain 1"/>
    <property type="match status" value="1"/>
</dbReference>
<evidence type="ECO:0000259" key="5">
    <source>
        <dbReference type="Pfam" id="PF00155"/>
    </source>
</evidence>
<dbReference type="RefSeq" id="WP_115716838.1">
    <property type="nucleotide sequence ID" value="NZ_AP019695.1"/>
</dbReference>
<dbReference type="PANTHER" id="PTHR42832">
    <property type="entry name" value="AMINO ACID AMINOTRANSFERASE"/>
    <property type="match status" value="1"/>
</dbReference>
<dbReference type="Pfam" id="PF00155">
    <property type="entry name" value="Aminotran_1_2"/>
    <property type="match status" value="1"/>
</dbReference>
<dbReference type="GO" id="GO:0030170">
    <property type="term" value="F:pyridoxal phosphate binding"/>
    <property type="evidence" value="ECO:0007669"/>
    <property type="project" value="InterPro"/>
</dbReference>
<dbReference type="InterPro" id="IPR004838">
    <property type="entry name" value="NHTrfase_class1_PyrdxlP-BS"/>
</dbReference>
<dbReference type="PANTHER" id="PTHR42832:SF2">
    <property type="entry name" value="ASPARTATE TRANSAMINASE"/>
    <property type="match status" value="1"/>
</dbReference>
<name>A0A6N4TIT6_9FIRM</name>
<dbReference type="InterPro" id="IPR015421">
    <property type="entry name" value="PyrdxlP-dep_Trfase_major"/>
</dbReference>
<dbReference type="EMBL" id="AP019695">
    <property type="protein sequence ID" value="BBK22404.1"/>
    <property type="molecule type" value="Genomic_DNA"/>
</dbReference>
<evidence type="ECO:0000313" key="6">
    <source>
        <dbReference type="EMBL" id="BBK22404.1"/>
    </source>
</evidence>
<dbReference type="GO" id="GO:0008483">
    <property type="term" value="F:transaminase activity"/>
    <property type="evidence" value="ECO:0007669"/>
    <property type="project" value="UniProtKB-KW"/>
</dbReference>
<dbReference type="AlphaFoldDB" id="A0A6N4TIT6"/>
<dbReference type="InterPro" id="IPR015422">
    <property type="entry name" value="PyrdxlP-dep_Trfase_small"/>
</dbReference>
<comment type="cofactor">
    <cofactor evidence="1 4">
        <name>pyridoxal 5'-phosphate</name>
        <dbReference type="ChEBI" id="CHEBI:597326"/>
    </cofactor>
</comment>
<evidence type="ECO:0000256" key="4">
    <source>
        <dbReference type="RuleBase" id="RU000481"/>
    </source>
</evidence>
<dbReference type="Proteomes" id="UP000464754">
    <property type="component" value="Chromosome"/>
</dbReference>
<evidence type="ECO:0000256" key="3">
    <source>
        <dbReference type="ARBA" id="ARBA00022679"/>
    </source>
</evidence>
<evidence type="ECO:0000256" key="1">
    <source>
        <dbReference type="ARBA" id="ARBA00001933"/>
    </source>
</evidence>
<dbReference type="InterPro" id="IPR015424">
    <property type="entry name" value="PyrdxlP-dep_Trfase"/>
</dbReference>
<dbReference type="KEGG" id="aarg:Aargi30884_13070"/>
<gene>
    <name evidence="6" type="primary">aspB_2</name>
    <name evidence="6" type="ORF">Aargi30884_13070</name>
</gene>
<dbReference type="Gene3D" id="3.40.640.10">
    <property type="entry name" value="Type I PLP-dependent aspartate aminotransferase-like (Major domain)"/>
    <property type="match status" value="1"/>
</dbReference>
<protein>
    <recommendedName>
        <fullName evidence="4">Aminotransferase</fullName>
        <ecNumber evidence="4">2.6.1.-</ecNumber>
    </recommendedName>
</protein>
<organism evidence="6 7">
    <name type="scientific">Amedibacterium intestinale</name>
    <dbReference type="NCBI Taxonomy" id="2583452"/>
    <lineage>
        <taxon>Bacteria</taxon>
        <taxon>Bacillati</taxon>
        <taxon>Bacillota</taxon>
        <taxon>Erysipelotrichia</taxon>
        <taxon>Erysipelotrichales</taxon>
        <taxon>Erysipelotrichaceae</taxon>
        <taxon>Amedibacterium</taxon>
    </lineage>
</organism>
<evidence type="ECO:0000256" key="2">
    <source>
        <dbReference type="ARBA" id="ARBA00022576"/>
    </source>
</evidence>
<keyword evidence="3 4" id="KW-0808">Transferase</keyword>
<dbReference type="PROSITE" id="PS00105">
    <property type="entry name" value="AA_TRANSFER_CLASS_1"/>
    <property type="match status" value="1"/>
</dbReference>
<sequence>MQFSKRMEALQTSVFSSLDIEKEKMIKEGKEVLDFAVGSPDIAPSKKVMQALLEAASDKTCYMYSLKDTSEFRTTVKNWYHDRYQVELDENSEIMSLQGSQEGLAHIALTVCDEGDIVLIPSPSYPVFENGPRIANAQIYEMPMRKENDYLIRFDEIPETIAQKAKMMIISYPNNPTGATADDAFYEELIAFAKRYDILVVHDTAYSNLVFDGEDGKSFLSYPGAKEVGIEFNSFSKSYGMAGARIGICVGNAQAVSMLKKLKSNIDYGMFLPVQKAAVAALTQDQSCVKQTCMQYQKRRDLLVEGLCALGWYVEKPKATMFIWAPLPDGYTNSEEFALSLLKECGILVTPGSAFGKEGEGFVRFALVQPEEIIEKALEILKEKRFLG</sequence>
<keyword evidence="7" id="KW-1185">Reference proteome</keyword>
<dbReference type="SUPFAM" id="SSF53383">
    <property type="entry name" value="PLP-dependent transferases"/>
    <property type="match status" value="1"/>
</dbReference>
<accession>A0A6N4TIT6</accession>
<dbReference type="CDD" id="cd00609">
    <property type="entry name" value="AAT_like"/>
    <property type="match status" value="1"/>
</dbReference>